<dbReference type="RefSeq" id="WP_092085858.1">
    <property type="nucleotide sequence ID" value="NZ_FNEL01000036.1"/>
</dbReference>
<gene>
    <name evidence="1" type="ORF">CJ205_04355</name>
</gene>
<dbReference type="STRING" id="84521.SAMN04487994_103617"/>
<dbReference type="EMBL" id="PNHE01000014">
    <property type="protein sequence ID" value="PMC58428.1"/>
    <property type="molecule type" value="Genomic_DNA"/>
</dbReference>
<reference evidence="1 2" key="1">
    <citation type="submission" date="2017-09" db="EMBL/GenBank/DDBJ databases">
        <title>Bacterial strain isolated from the female urinary microbiota.</title>
        <authorList>
            <person name="Thomas-White K."/>
            <person name="Kumar N."/>
            <person name="Forster S."/>
            <person name="Putonti C."/>
            <person name="Lawley T."/>
            <person name="Wolfe A.J."/>
        </authorList>
    </citation>
    <scope>NUCLEOTIDE SEQUENCE [LARGE SCALE GENOMIC DNA]</scope>
    <source>
        <strain evidence="1 2">UMB0852</strain>
    </source>
</reference>
<evidence type="ECO:0000313" key="2">
    <source>
        <dbReference type="Proteomes" id="UP000235682"/>
    </source>
</evidence>
<dbReference type="Proteomes" id="UP000235682">
    <property type="component" value="Unassembled WGS sequence"/>
</dbReference>
<evidence type="ECO:0000313" key="1">
    <source>
        <dbReference type="EMBL" id="PMC58428.1"/>
    </source>
</evidence>
<keyword evidence="2" id="KW-1185">Reference proteome</keyword>
<dbReference type="AlphaFoldDB" id="A0A1G8MU49"/>
<accession>A0A1G8MU49</accession>
<proteinExistence type="predicted"/>
<name>A0A1G8MU49_9LACT</name>
<comment type="caution">
    <text evidence="1">The sequence shown here is derived from an EMBL/GenBank/DDBJ whole genome shotgun (WGS) entry which is preliminary data.</text>
</comment>
<sequence>MNYLKYEAILEQWKQKATDYPTQALFEAVKEVLKEQDIKHEAMAGQLEGALWSKEELDEEDFIN</sequence>
<organism evidence="1 2">
    <name type="scientific">Dolosicoccus paucivorans</name>
    <dbReference type="NCBI Taxonomy" id="84521"/>
    <lineage>
        <taxon>Bacteria</taxon>
        <taxon>Bacillati</taxon>
        <taxon>Bacillota</taxon>
        <taxon>Bacilli</taxon>
        <taxon>Lactobacillales</taxon>
        <taxon>Aerococcaceae</taxon>
        <taxon>Dolosicoccus</taxon>
    </lineage>
</organism>
<protein>
    <submittedName>
        <fullName evidence="1">Uncharacterized protein</fullName>
    </submittedName>
</protein>